<reference evidence="4" key="1">
    <citation type="submission" date="2020-09" db="EMBL/GenBank/DDBJ databases">
        <title>Comparative genome analyses of four rice-infecting Rhizoctonia solani isolates reveal extensive enrichment of homogalacturonan modification genes.</title>
        <authorList>
            <person name="Lee D.-Y."/>
            <person name="Jeon J."/>
            <person name="Kim K.-T."/>
            <person name="Cheong K."/>
            <person name="Song H."/>
            <person name="Choi G."/>
            <person name="Ko J."/>
            <person name="Opiyo S.O."/>
            <person name="Zuo S."/>
            <person name="Madhav S."/>
            <person name="Lee Y.-H."/>
            <person name="Wang G.-L."/>
        </authorList>
    </citation>
    <scope>NUCLEOTIDE SEQUENCE</scope>
    <source>
        <strain evidence="4">AG1-IA YN-7</strain>
    </source>
</reference>
<dbReference type="PRINTS" id="PR00320">
    <property type="entry name" value="GPROTEINBRPT"/>
</dbReference>
<dbReference type="InterPro" id="IPR019775">
    <property type="entry name" value="WD40_repeat_CS"/>
</dbReference>
<feature type="repeat" description="WD" evidence="3">
    <location>
        <begin position="11"/>
        <end position="45"/>
    </location>
</feature>
<dbReference type="PANTHER" id="PTHR19879">
    <property type="entry name" value="TRANSCRIPTION INITIATION FACTOR TFIID"/>
    <property type="match status" value="1"/>
</dbReference>
<protein>
    <submittedName>
        <fullName evidence="4">WD40 repeat-like protein</fullName>
    </submittedName>
</protein>
<dbReference type="AlphaFoldDB" id="A0A8H7LKN8"/>
<dbReference type="PANTHER" id="PTHR19879:SF9">
    <property type="entry name" value="TRANSCRIPTION INITIATION FACTOR TFIID SUBUNIT 5"/>
    <property type="match status" value="1"/>
</dbReference>
<evidence type="ECO:0000256" key="3">
    <source>
        <dbReference type="PROSITE-ProRule" id="PRU00221"/>
    </source>
</evidence>
<dbReference type="PROSITE" id="PS00678">
    <property type="entry name" value="WD_REPEATS_1"/>
    <property type="match status" value="3"/>
</dbReference>
<evidence type="ECO:0000256" key="2">
    <source>
        <dbReference type="ARBA" id="ARBA00022737"/>
    </source>
</evidence>
<comment type="caution">
    <text evidence="4">The sequence shown here is derived from an EMBL/GenBank/DDBJ whole genome shotgun (WGS) entry which is preliminary data.</text>
</comment>
<dbReference type="PROSITE" id="PS50082">
    <property type="entry name" value="WD_REPEATS_2"/>
    <property type="match status" value="4"/>
</dbReference>
<evidence type="ECO:0000313" key="4">
    <source>
        <dbReference type="EMBL" id="KAF8674683.1"/>
    </source>
</evidence>
<feature type="repeat" description="WD" evidence="3">
    <location>
        <begin position="47"/>
        <end position="88"/>
    </location>
</feature>
<feature type="repeat" description="WD" evidence="3">
    <location>
        <begin position="93"/>
        <end position="135"/>
    </location>
</feature>
<dbReference type="InterPro" id="IPR020472">
    <property type="entry name" value="WD40_PAC1"/>
</dbReference>
<accession>A0A8H7LKN8</accession>
<dbReference type="Gene3D" id="2.130.10.10">
    <property type="entry name" value="YVTN repeat-like/Quinoprotein amine dehydrogenase"/>
    <property type="match status" value="2"/>
</dbReference>
<sequence>MMQLFRGNLRVCSVGFSPDGQHVVSGSDDGTIRVIDRRTGDTVVGPVHGHSDTVNSVEFSPNGMQIVSGSDDKSVRVWDAQTGQQVAVCGEYGVSHDSGVTSVGFSPNGLCIVSAGSYDNTVCVWDAQTGKMLLGPLRRHADWVRCVQFSPDSSHIVSCSSDGTIRFWDVSSCATKSQTQEEAGGESQTAHPGQDLTKALDSWTLDDEGWAVDSENRRLVWVPSDLRVPLPIPPNDLTISDQGGMRLDFDGAMKGETWTGCFRV</sequence>
<proteinExistence type="predicted"/>
<feature type="repeat" description="WD" evidence="3">
    <location>
        <begin position="137"/>
        <end position="172"/>
    </location>
</feature>
<organism evidence="4 5">
    <name type="scientific">Rhizoctonia solani</name>
    <dbReference type="NCBI Taxonomy" id="456999"/>
    <lineage>
        <taxon>Eukaryota</taxon>
        <taxon>Fungi</taxon>
        <taxon>Dikarya</taxon>
        <taxon>Basidiomycota</taxon>
        <taxon>Agaricomycotina</taxon>
        <taxon>Agaricomycetes</taxon>
        <taxon>Cantharellales</taxon>
        <taxon>Ceratobasidiaceae</taxon>
        <taxon>Rhizoctonia</taxon>
    </lineage>
</organism>
<name>A0A8H7LKN8_9AGAM</name>
<dbReference type="PROSITE" id="PS50294">
    <property type="entry name" value="WD_REPEATS_REGION"/>
    <property type="match status" value="3"/>
</dbReference>
<dbReference type="InterPro" id="IPR015943">
    <property type="entry name" value="WD40/YVTN_repeat-like_dom_sf"/>
</dbReference>
<keyword evidence="2" id="KW-0677">Repeat</keyword>
<dbReference type="InterPro" id="IPR011047">
    <property type="entry name" value="Quinoprotein_ADH-like_sf"/>
</dbReference>
<dbReference type="EMBL" id="JACYCC010000130">
    <property type="protein sequence ID" value="KAF8674683.1"/>
    <property type="molecule type" value="Genomic_DNA"/>
</dbReference>
<dbReference type="InterPro" id="IPR001680">
    <property type="entry name" value="WD40_rpt"/>
</dbReference>
<dbReference type="Pfam" id="PF00400">
    <property type="entry name" value="WD40"/>
    <property type="match status" value="4"/>
</dbReference>
<dbReference type="CDD" id="cd00200">
    <property type="entry name" value="WD40"/>
    <property type="match status" value="1"/>
</dbReference>
<gene>
    <name evidence="4" type="ORF">RHS04_07275</name>
</gene>
<dbReference type="Proteomes" id="UP000650582">
    <property type="component" value="Unassembled WGS sequence"/>
</dbReference>
<evidence type="ECO:0000256" key="1">
    <source>
        <dbReference type="ARBA" id="ARBA00022574"/>
    </source>
</evidence>
<dbReference type="SUPFAM" id="SSF50998">
    <property type="entry name" value="Quinoprotein alcohol dehydrogenase-like"/>
    <property type="match status" value="1"/>
</dbReference>
<keyword evidence="1 3" id="KW-0853">WD repeat</keyword>
<dbReference type="SMART" id="SM00320">
    <property type="entry name" value="WD40"/>
    <property type="match status" value="4"/>
</dbReference>
<evidence type="ECO:0000313" key="5">
    <source>
        <dbReference type="Proteomes" id="UP000650582"/>
    </source>
</evidence>